<organism evidence="8 9">
    <name type="scientific">Archangium violaceum Cb vi76</name>
    <dbReference type="NCBI Taxonomy" id="1406225"/>
    <lineage>
        <taxon>Bacteria</taxon>
        <taxon>Pseudomonadati</taxon>
        <taxon>Myxococcota</taxon>
        <taxon>Myxococcia</taxon>
        <taxon>Myxococcales</taxon>
        <taxon>Cystobacterineae</taxon>
        <taxon>Archangiaceae</taxon>
        <taxon>Archangium</taxon>
    </lineage>
</organism>
<dbReference type="PANTHER" id="PTHR23417">
    <property type="entry name" value="3-DEOXY-D-MANNO-OCTULOSONIC-ACID TRANSFERASE/TRNA GUANINE-N 7 - -METHYLTRANSFERASE"/>
    <property type="match status" value="1"/>
</dbReference>
<dbReference type="InterPro" id="IPR029063">
    <property type="entry name" value="SAM-dependent_MTases_sf"/>
</dbReference>
<evidence type="ECO:0000256" key="7">
    <source>
        <dbReference type="HAMAP-Rule" id="MF_01057"/>
    </source>
</evidence>
<comment type="catalytic activity">
    <reaction evidence="1 7">
        <text>guanosine(46) in tRNA + S-adenosyl-L-methionine = N(7)-methylguanosine(46) in tRNA + S-adenosyl-L-homocysteine</text>
        <dbReference type="Rhea" id="RHEA:42708"/>
        <dbReference type="Rhea" id="RHEA-COMP:10188"/>
        <dbReference type="Rhea" id="RHEA-COMP:10189"/>
        <dbReference type="ChEBI" id="CHEBI:57856"/>
        <dbReference type="ChEBI" id="CHEBI:59789"/>
        <dbReference type="ChEBI" id="CHEBI:74269"/>
        <dbReference type="ChEBI" id="CHEBI:74480"/>
        <dbReference type="EC" id="2.1.1.33"/>
    </reaction>
</comment>
<dbReference type="Pfam" id="PF02390">
    <property type="entry name" value="Methyltransf_4"/>
    <property type="match status" value="1"/>
</dbReference>
<accession>A0A084SYJ2</accession>
<comment type="caution">
    <text evidence="7">Lacks conserved residue(s) required for the propagation of feature annotation.</text>
</comment>
<dbReference type="Proteomes" id="UP000028547">
    <property type="component" value="Unassembled WGS sequence"/>
</dbReference>
<protein>
    <recommendedName>
        <fullName evidence="7">tRNA (guanine-N(7)-)-methyltransferase</fullName>
        <ecNumber evidence="7">2.1.1.33</ecNumber>
    </recommendedName>
    <alternativeName>
        <fullName evidence="7">tRNA (guanine(46)-N(7))-methyltransferase</fullName>
    </alternativeName>
    <alternativeName>
        <fullName evidence="7">tRNA(m7G46)-methyltransferase</fullName>
    </alternativeName>
</protein>
<evidence type="ECO:0000313" key="8">
    <source>
        <dbReference type="EMBL" id="KFA93527.1"/>
    </source>
</evidence>
<evidence type="ECO:0000256" key="1">
    <source>
        <dbReference type="ARBA" id="ARBA00000142"/>
    </source>
</evidence>
<dbReference type="EC" id="2.1.1.33" evidence="7"/>
<dbReference type="CDD" id="cd02440">
    <property type="entry name" value="AdoMet_MTases"/>
    <property type="match status" value="1"/>
</dbReference>
<dbReference type="EMBL" id="JPMI01000048">
    <property type="protein sequence ID" value="KFA93527.1"/>
    <property type="molecule type" value="Genomic_DNA"/>
</dbReference>
<feature type="binding site" evidence="7">
    <location>
        <position position="89"/>
    </location>
    <ligand>
        <name>S-adenosyl-L-methionine</name>
        <dbReference type="ChEBI" id="CHEBI:59789"/>
    </ligand>
</feature>
<feature type="binding site" evidence="7">
    <location>
        <position position="37"/>
    </location>
    <ligand>
        <name>S-adenosyl-L-methionine</name>
        <dbReference type="ChEBI" id="CHEBI:59789"/>
    </ligand>
</feature>
<comment type="pathway">
    <text evidence="7">tRNA modification; N(7)-methylguanine-tRNA biosynthesis.</text>
</comment>
<evidence type="ECO:0000256" key="4">
    <source>
        <dbReference type="ARBA" id="ARBA00022679"/>
    </source>
</evidence>
<dbReference type="InterPro" id="IPR055361">
    <property type="entry name" value="tRNA_methyltr_TrmB_bact"/>
</dbReference>
<proteinExistence type="inferred from homology"/>
<dbReference type="GO" id="GO:0043527">
    <property type="term" value="C:tRNA methyltransferase complex"/>
    <property type="evidence" value="ECO:0007669"/>
    <property type="project" value="TreeGrafter"/>
</dbReference>
<evidence type="ECO:0000256" key="6">
    <source>
        <dbReference type="ARBA" id="ARBA00022694"/>
    </source>
</evidence>
<name>A0A084SYJ2_9BACT</name>
<evidence type="ECO:0000313" key="9">
    <source>
        <dbReference type="Proteomes" id="UP000028547"/>
    </source>
</evidence>
<dbReference type="SUPFAM" id="SSF53335">
    <property type="entry name" value="S-adenosyl-L-methionine-dependent methyltransferases"/>
    <property type="match status" value="1"/>
</dbReference>
<evidence type="ECO:0000256" key="5">
    <source>
        <dbReference type="ARBA" id="ARBA00022691"/>
    </source>
</evidence>
<sequence>MARPRLLPDPVGLHLAQLETPPDWDAEFGFSGPLELEIGSGAGGHALEYCRRNPQVRFVAFEWRKKYARDTLDRGSKMGLRNLRVLEADARFVVPRIFASQSLDAIHLQFPDPWWKRAHFKRAVIQPEFAKLLLDKLKPGGLFDMRTDVQDRGVSMLTILEDAGFANPLGKGIFHPYDPEEVPSTRERRYLASGEPVYRARLRKPA</sequence>
<dbReference type="GO" id="GO:0008176">
    <property type="term" value="F:tRNA (guanine(46)-N7)-methyltransferase activity"/>
    <property type="evidence" value="ECO:0007669"/>
    <property type="project" value="UniProtKB-UniRule"/>
</dbReference>
<dbReference type="UniPathway" id="UPA00989"/>
<keyword evidence="4 7" id="KW-0808">Transferase</keyword>
<evidence type="ECO:0000256" key="3">
    <source>
        <dbReference type="ARBA" id="ARBA00022603"/>
    </source>
</evidence>
<reference evidence="8 9" key="1">
    <citation type="submission" date="2014-07" db="EMBL/GenBank/DDBJ databases">
        <title>Draft Genome Sequence of Gephyronic Acid Producer, Cystobacter violaceus Strain Cb vi76.</title>
        <authorList>
            <person name="Stevens D.C."/>
            <person name="Young J."/>
            <person name="Carmichael R."/>
            <person name="Tan J."/>
            <person name="Taylor R.E."/>
        </authorList>
    </citation>
    <scope>NUCLEOTIDE SEQUENCE [LARGE SCALE GENOMIC DNA]</scope>
    <source>
        <strain evidence="8 9">Cb vi76</strain>
    </source>
</reference>
<comment type="function">
    <text evidence="2 7">Catalyzes the formation of N(7)-methylguanine at position 46 (m7G46) in tRNA.</text>
</comment>
<dbReference type="HAMAP" id="MF_01057">
    <property type="entry name" value="tRNA_methyltr_TrmB"/>
    <property type="match status" value="1"/>
</dbReference>
<keyword evidence="3 7" id="KW-0489">Methyltransferase</keyword>
<gene>
    <name evidence="7" type="primary">trmB</name>
    <name evidence="8" type="ORF">Q664_08680</name>
</gene>
<dbReference type="AlphaFoldDB" id="A0A084SYJ2"/>
<dbReference type="RefSeq" id="WP_043391981.1">
    <property type="nucleotide sequence ID" value="NZ_JPMI01000048.1"/>
</dbReference>
<feature type="binding site" evidence="7">
    <location>
        <position position="116"/>
    </location>
    <ligand>
        <name>substrate</name>
    </ligand>
</feature>
<comment type="similarity">
    <text evidence="7">Belongs to the class I-like SAM-binding methyltransferase superfamily. TrmB family.</text>
</comment>
<comment type="caution">
    <text evidence="8">The sequence shown here is derived from an EMBL/GenBank/DDBJ whole genome shotgun (WGS) entry which is preliminary data.</text>
</comment>
<dbReference type="PANTHER" id="PTHR23417:SF14">
    <property type="entry name" value="PENTACOTRIPEPTIDE-REPEAT REGION OF PRORP DOMAIN-CONTAINING PROTEIN"/>
    <property type="match status" value="1"/>
</dbReference>
<feature type="binding site" evidence="7">
    <location>
        <position position="148"/>
    </location>
    <ligand>
        <name>substrate</name>
    </ligand>
</feature>
<keyword evidence="6 7" id="KW-0819">tRNA processing</keyword>
<evidence type="ECO:0000256" key="2">
    <source>
        <dbReference type="ARBA" id="ARBA00003015"/>
    </source>
</evidence>
<dbReference type="PROSITE" id="PS51625">
    <property type="entry name" value="SAM_MT_TRMB"/>
    <property type="match status" value="1"/>
</dbReference>
<feature type="binding site" evidence="7">
    <location>
        <position position="112"/>
    </location>
    <ligand>
        <name>S-adenosyl-L-methionine</name>
        <dbReference type="ChEBI" id="CHEBI:59789"/>
    </ligand>
</feature>
<feature type="binding site" evidence="7">
    <location>
        <position position="62"/>
    </location>
    <ligand>
        <name>S-adenosyl-L-methionine</name>
        <dbReference type="ChEBI" id="CHEBI:59789"/>
    </ligand>
</feature>
<dbReference type="Gene3D" id="3.40.50.150">
    <property type="entry name" value="Vaccinia Virus protein VP39"/>
    <property type="match status" value="1"/>
</dbReference>
<keyword evidence="5 7" id="KW-0949">S-adenosyl-L-methionine</keyword>
<dbReference type="InterPro" id="IPR003358">
    <property type="entry name" value="tRNA_(Gua-N-7)_MeTrfase_Trmb"/>
</dbReference>